<dbReference type="InterPro" id="IPR001466">
    <property type="entry name" value="Beta-lactam-related"/>
</dbReference>
<dbReference type="AlphaFoldDB" id="A0AA48HZ35"/>
<name>A0AA48HZ35_9ALTE</name>
<protein>
    <recommendedName>
        <fullName evidence="3">Beta-lactamase-related domain-containing protein</fullName>
    </recommendedName>
</protein>
<evidence type="ECO:0000259" key="3">
    <source>
        <dbReference type="Pfam" id="PF00144"/>
    </source>
</evidence>
<dbReference type="SUPFAM" id="SSF56601">
    <property type="entry name" value="beta-lactamase/transpeptidase-like"/>
    <property type="match status" value="1"/>
</dbReference>
<dbReference type="Proteomes" id="UP001333710">
    <property type="component" value="Chromosome"/>
</dbReference>
<dbReference type="PANTHER" id="PTHR46825">
    <property type="entry name" value="D-ALANYL-D-ALANINE-CARBOXYPEPTIDASE/ENDOPEPTIDASE AMPH"/>
    <property type="match status" value="1"/>
</dbReference>
<gene>
    <name evidence="4" type="ORF">MACH26_40090</name>
</gene>
<evidence type="ECO:0000313" key="5">
    <source>
        <dbReference type="Proteomes" id="UP001333710"/>
    </source>
</evidence>
<evidence type="ECO:0000256" key="1">
    <source>
        <dbReference type="SAM" id="MobiDB-lite"/>
    </source>
</evidence>
<feature type="compositionally biased region" description="Pro residues" evidence="1">
    <location>
        <begin position="29"/>
        <end position="39"/>
    </location>
</feature>
<proteinExistence type="predicted"/>
<reference evidence="4" key="1">
    <citation type="submission" date="2023-01" db="EMBL/GenBank/DDBJ databases">
        <title>Complete genome sequence of Planctobacterium marinum strain Dej080120_11.</title>
        <authorList>
            <person name="Ueki S."/>
            <person name="Maruyama F."/>
        </authorList>
    </citation>
    <scope>NUCLEOTIDE SEQUENCE</scope>
    <source>
        <strain evidence="4">Dej080120_11</strain>
    </source>
</reference>
<feature type="chain" id="PRO_5041452488" description="Beta-lactamase-related domain-containing protein" evidence="2">
    <location>
        <begin position="20"/>
        <end position="520"/>
    </location>
</feature>
<sequence length="520" mass="57074">MLKQLTLISMAVLGLSACGGGSSETPITPVTPPPPPPTQPTSEFAAVAEAARAELQSNQSAAVSVAVYKDGEVVYAEAFGNNQWQNGDPVNANTLFQLGSTTKMFTSLATMQLVEQGIVTTEDTLTSTLPDIRYLAEQSQSWNDVNIHHLMTHQNGFLDDYQAMSDNSELMRYMQQQYGNANPKMVAPGKFFNYNNPGFSYLGAILEHVEAQDFRDVMAQSVFEPLGMSRTTMHQSDVGNDGNFALGVYSNEDGTPVGYTSLHQVQDWLPIIPAGIYTWSTPTELLQMADFLINGNNDVLADEYRTEITKAQVSMEQAGLPLNYGYGIFIDEGFAYNNRWYPMTVWQHGGNTEGYTSMFWVLPEENIAVSIMSSGYSDYYIETMVAALQSVMELPTPQAMPYGEIDTDNFDRHVGTYNTGAVTIEVSNKDGVLHVNVPEMNAQNVPYSPTLQAIGGNTFLATADGDITDLTFFADEVDGDSNYIRNRNYVAIRVGSETSERPAAAKQLRTTSATSKIILD</sequence>
<keyword evidence="5" id="KW-1185">Reference proteome</keyword>
<dbReference type="RefSeq" id="WP_338294556.1">
    <property type="nucleotide sequence ID" value="NZ_AP027272.1"/>
</dbReference>
<accession>A0AA48HZ35</accession>
<dbReference type="PANTHER" id="PTHR46825:SF9">
    <property type="entry name" value="BETA-LACTAMASE-RELATED DOMAIN-CONTAINING PROTEIN"/>
    <property type="match status" value="1"/>
</dbReference>
<dbReference type="PROSITE" id="PS51257">
    <property type="entry name" value="PROKAR_LIPOPROTEIN"/>
    <property type="match status" value="1"/>
</dbReference>
<dbReference type="InterPro" id="IPR012338">
    <property type="entry name" value="Beta-lactam/transpept-like"/>
</dbReference>
<dbReference type="EMBL" id="AP027272">
    <property type="protein sequence ID" value="BDX08488.1"/>
    <property type="molecule type" value="Genomic_DNA"/>
</dbReference>
<dbReference type="InterPro" id="IPR050491">
    <property type="entry name" value="AmpC-like"/>
</dbReference>
<evidence type="ECO:0000313" key="4">
    <source>
        <dbReference type="EMBL" id="BDX08488.1"/>
    </source>
</evidence>
<evidence type="ECO:0000256" key="2">
    <source>
        <dbReference type="SAM" id="SignalP"/>
    </source>
</evidence>
<feature type="domain" description="Beta-lactamase-related" evidence="3">
    <location>
        <begin position="49"/>
        <end position="375"/>
    </location>
</feature>
<keyword evidence="2" id="KW-0732">Signal</keyword>
<feature type="region of interest" description="Disordered" evidence="1">
    <location>
        <begin position="22"/>
        <end position="41"/>
    </location>
</feature>
<feature type="signal peptide" evidence="2">
    <location>
        <begin position="1"/>
        <end position="19"/>
    </location>
</feature>
<dbReference type="Pfam" id="PF00144">
    <property type="entry name" value="Beta-lactamase"/>
    <property type="match status" value="1"/>
</dbReference>
<dbReference type="KEGG" id="pmaw:MACH26_40090"/>
<organism evidence="4 5">
    <name type="scientific">Planctobacterium marinum</name>
    <dbReference type="NCBI Taxonomy" id="1631968"/>
    <lineage>
        <taxon>Bacteria</taxon>
        <taxon>Pseudomonadati</taxon>
        <taxon>Pseudomonadota</taxon>
        <taxon>Gammaproteobacteria</taxon>
        <taxon>Alteromonadales</taxon>
        <taxon>Alteromonadaceae</taxon>
        <taxon>Planctobacterium</taxon>
    </lineage>
</organism>
<dbReference type="Gene3D" id="3.40.710.10">
    <property type="entry name" value="DD-peptidase/beta-lactamase superfamily"/>
    <property type="match status" value="1"/>
</dbReference>